<sequence>MRVVVPYAAAEPKTRLADALSADERSAFAEAMLADVLAAVRATGRDPEILATEPVETDAPVVVDPRPLTGAVNAVLAATDDPVAVVMADLALATPDALARLFDAEGEVVLAPGRGGGTNALVARADDFRVDYHGTSYLDHRAAAREVGADATVVDSHRLATDVDERGDLAEVLIHGGSAAGERTPDGAASGDPRETSRARSWLRRAGFALADEAGRTTVERGEAPSRP</sequence>
<name>A0A8U0ILZ4_9EURY</name>
<comment type="pathway">
    <text evidence="5">Cofactor biosynthesis; coenzyme F420 biosynthesis.</text>
</comment>
<dbReference type="GeneID" id="72188948"/>
<organism evidence="7 8">
    <name type="scientific">Halorussus gelatinilyticus</name>
    <dbReference type="NCBI Taxonomy" id="2937524"/>
    <lineage>
        <taxon>Archaea</taxon>
        <taxon>Methanobacteriati</taxon>
        <taxon>Methanobacteriota</taxon>
        <taxon>Stenosarchaea group</taxon>
        <taxon>Halobacteria</taxon>
        <taxon>Halobacteriales</taxon>
        <taxon>Haladaptataceae</taxon>
        <taxon>Halorussus</taxon>
    </lineage>
</organism>
<dbReference type="PANTHER" id="PTHR40392:SF1">
    <property type="entry name" value="2-PHOSPHO-L-LACTATE GUANYLYLTRANSFERASE"/>
    <property type="match status" value="1"/>
</dbReference>
<keyword evidence="4 5" id="KW-0342">GTP-binding</keyword>
<reference evidence="7" key="1">
    <citation type="submission" date="2022-04" db="EMBL/GenBank/DDBJ databases">
        <title>Diverse halophilic archaea isolated from saline environments.</title>
        <authorList>
            <person name="Cui H.-L."/>
        </authorList>
    </citation>
    <scope>NUCLEOTIDE SEQUENCE</scope>
    <source>
        <strain evidence="7">XZYJT40</strain>
    </source>
</reference>
<accession>A0A8U0ILZ4</accession>
<evidence type="ECO:0000256" key="5">
    <source>
        <dbReference type="HAMAP-Rule" id="MF_02114"/>
    </source>
</evidence>
<dbReference type="InterPro" id="IPR029044">
    <property type="entry name" value="Nucleotide-diphossugar_trans"/>
</dbReference>
<dbReference type="HAMAP" id="MF_02114">
    <property type="entry name" value="CofC"/>
    <property type="match status" value="1"/>
</dbReference>
<evidence type="ECO:0000256" key="4">
    <source>
        <dbReference type="ARBA" id="ARBA00023134"/>
    </source>
</evidence>
<dbReference type="Gene3D" id="3.90.550.10">
    <property type="entry name" value="Spore Coat Polysaccharide Biosynthesis Protein SpsA, Chain A"/>
    <property type="match status" value="1"/>
</dbReference>
<gene>
    <name evidence="5 7" type="primary">cofC</name>
    <name evidence="7" type="ORF">M0R88_03795</name>
</gene>
<feature type="region of interest" description="Disordered" evidence="6">
    <location>
        <begin position="176"/>
        <end position="201"/>
    </location>
</feature>
<dbReference type="Proteomes" id="UP000830434">
    <property type="component" value="Chromosome"/>
</dbReference>
<keyword evidence="1 5" id="KW-0808">Transferase</keyword>
<dbReference type="NCBIfam" id="TIGR03552">
    <property type="entry name" value="F420_cofC"/>
    <property type="match status" value="1"/>
</dbReference>
<comment type="subunit">
    <text evidence="5">Homodimer.</text>
</comment>
<evidence type="ECO:0000256" key="6">
    <source>
        <dbReference type="SAM" id="MobiDB-lite"/>
    </source>
</evidence>
<keyword evidence="8" id="KW-1185">Reference proteome</keyword>
<dbReference type="PANTHER" id="PTHR40392">
    <property type="entry name" value="2-PHOSPHO-L-LACTATE GUANYLYLTRANSFERASE"/>
    <property type="match status" value="1"/>
</dbReference>
<evidence type="ECO:0000313" key="7">
    <source>
        <dbReference type="EMBL" id="UPW01234.1"/>
    </source>
</evidence>
<evidence type="ECO:0000256" key="1">
    <source>
        <dbReference type="ARBA" id="ARBA00022679"/>
    </source>
</evidence>
<dbReference type="GO" id="GO:0043814">
    <property type="term" value="F:phospholactate guanylyltransferase activity"/>
    <property type="evidence" value="ECO:0007669"/>
    <property type="project" value="UniProtKB-EC"/>
</dbReference>
<comment type="catalytic activity">
    <reaction evidence="5">
        <text>(2S)-2-phospholactate + GTP + H(+) = (2S)-lactyl-2-diphospho-5'-guanosine + diphosphate</text>
        <dbReference type="Rhea" id="RHEA:63424"/>
        <dbReference type="ChEBI" id="CHEBI:15378"/>
        <dbReference type="ChEBI" id="CHEBI:33019"/>
        <dbReference type="ChEBI" id="CHEBI:37565"/>
        <dbReference type="ChEBI" id="CHEBI:59435"/>
        <dbReference type="ChEBI" id="CHEBI:59906"/>
        <dbReference type="EC" id="2.7.7.68"/>
    </reaction>
</comment>
<proteinExistence type="inferred from homology"/>
<dbReference type="GO" id="GO:0005525">
    <property type="term" value="F:GTP binding"/>
    <property type="evidence" value="ECO:0007669"/>
    <property type="project" value="UniProtKB-KW"/>
</dbReference>
<dbReference type="SUPFAM" id="SSF53448">
    <property type="entry name" value="Nucleotide-diphospho-sugar transferases"/>
    <property type="match status" value="1"/>
</dbReference>
<dbReference type="AlphaFoldDB" id="A0A8U0ILZ4"/>
<dbReference type="GO" id="GO:0052645">
    <property type="term" value="P:F420-0 metabolic process"/>
    <property type="evidence" value="ECO:0007669"/>
    <property type="project" value="UniProtKB-UniRule"/>
</dbReference>
<dbReference type="RefSeq" id="WP_248655639.1">
    <property type="nucleotide sequence ID" value="NZ_CP096658.1"/>
</dbReference>
<keyword evidence="3 5" id="KW-0547">Nucleotide-binding</keyword>
<dbReference type="KEGG" id="haxz:M0R88_03795"/>
<comment type="similarity">
    <text evidence="5">Belongs to the CofC family.</text>
</comment>
<dbReference type="InterPro" id="IPR002835">
    <property type="entry name" value="CofC"/>
</dbReference>
<comment type="function">
    <text evidence="5">Guanylyltransferase that catalyzes the activation of (2S)-2-phospholactate (2-PL) as (2S)-lactyl-2-diphospho-5'-guanosine, via the condensation of 2-PL with GTP. It is involved in the biosynthesis of coenzyme F420, a hydride carrier cofactor.</text>
</comment>
<protein>
    <recommendedName>
        <fullName evidence="5">2-phospho-L-lactate guanylyltransferase</fullName>
        <shortName evidence="5">LP guanylyltransferase</shortName>
        <ecNumber evidence="5">2.7.7.68</ecNumber>
    </recommendedName>
</protein>
<keyword evidence="2 5" id="KW-0548">Nucleotidyltransferase</keyword>
<evidence type="ECO:0000256" key="3">
    <source>
        <dbReference type="ARBA" id="ARBA00022741"/>
    </source>
</evidence>
<evidence type="ECO:0000256" key="2">
    <source>
        <dbReference type="ARBA" id="ARBA00022695"/>
    </source>
</evidence>
<dbReference type="Gene3D" id="6.10.140.50">
    <property type="match status" value="1"/>
</dbReference>
<dbReference type="EMBL" id="CP096658">
    <property type="protein sequence ID" value="UPW01234.1"/>
    <property type="molecule type" value="Genomic_DNA"/>
</dbReference>
<evidence type="ECO:0000313" key="8">
    <source>
        <dbReference type="Proteomes" id="UP000830434"/>
    </source>
</evidence>
<dbReference type="EC" id="2.7.7.68" evidence="5"/>
<dbReference type="Pfam" id="PF01983">
    <property type="entry name" value="CofC"/>
    <property type="match status" value="1"/>
</dbReference>